<accession>I4C7D8</accession>
<sequence>MEPPDDENMNDETTATIEKQDEAIDLHQVLEDLRGGLRTKGFLYKYGLTLHQFEELLKMLIRKGMFSKEEFKQWKSHKPAVAELPRPEIHQTEPRPLVQPVGKPINVATFVITDPEKNNSWALQLFSIKREEMRGAKFKVALHGKKYAFEVHRLLFRGSVEMLPDPTQKQGAEKTKREEAIEFIANHGWSAYLERRALAANLGTSISHGTGRLALLHCKNDTFLAALHTPTPAINLYVGNSVDKIMQRLSKSIKISGINI</sequence>
<dbReference type="AlphaFoldDB" id="I4C7D8"/>
<evidence type="ECO:0000313" key="1">
    <source>
        <dbReference type="EMBL" id="AFM25479.1"/>
    </source>
</evidence>
<protein>
    <submittedName>
        <fullName evidence="1">Uncharacterized protein</fullName>
    </submittedName>
</protein>
<keyword evidence="2" id="KW-1185">Reference proteome</keyword>
<gene>
    <name evidence="1" type="ordered locus">Desti_2809</name>
</gene>
<dbReference type="Proteomes" id="UP000006055">
    <property type="component" value="Chromosome"/>
</dbReference>
<proteinExistence type="predicted"/>
<dbReference type="STRING" id="706587.Desti_2809"/>
<name>I4C7D8_DESTA</name>
<reference evidence="2" key="1">
    <citation type="submission" date="2012-06" db="EMBL/GenBank/DDBJ databases">
        <title>Complete sequence of chromosome of Desulfomonile tiedjei DSM 6799.</title>
        <authorList>
            <person name="Lucas S."/>
            <person name="Copeland A."/>
            <person name="Lapidus A."/>
            <person name="Glavina del Rio T."/>
            <person name="Dalin E."/>
            <person name="Tice H."/>
            <person name="Bruce D."/>
            <person name="Goodwin L."/>
            <person name="Pitluck S."/>
            <person name="Peters L."/>
            <person name="Ovchinnikova G."/>
            <person name="Zeytun A."/>
            <person name="Lu M."/>
            <person name="Kyrpides N."/>
            <person name="Mavromatis K."/>
            <person name="Ivanova N."/>
            <person name="Brettin T."/>
            <person name="Detter J.C."/>
            <person name="Han C."/>
            <person name="Larimer F."/>
            <person name="Land M."/>
            <person name="Hauser L."/>
            <person name="Markowitz V."/>
            <person name="Cheng J.-F."/>
            <person name="Hugenholtz P."/>
            <person name="Woyke T."/>
            <person name="Wu D."/>
            <person name="Spring S."/>
            <person name="Schroeder M."/>
            <person name="Brambilla E."/>
            <person name="Klenk H.-P."/>
            <person name="Eisen J.A."/>
        </authorList>
    </citation>
    <scope>NUCLEOTIDE SEQUENCE [LARGE SCALE GENOMIC DNA]</scope>
    <source>
        <strain evidence="2">ATCC 49306 / DSM 6799 / DCB-1</strain>
    </source>
</reference>
<dbReference type="KEGG" id="dti:Desti_2809"/>
<evidence type="ECO:0000313" key="2">
    <source>
        <dbReference type="Proteomes" id="UP000006055"/>
    </source>
</evidence>
<organism evidence="1 2">
    <name type="scientific">Desulfomonile tiedjei (strain ATCC 49306 / DSM 6799 / DCB-1)</name>
    <dbReference type="NCBI Taxonomy" id="706587"/>
    <lineage>
        <taxon>Bacteria</taxon>
        <taxon>Pseudomonadati</taxon>
        <taxon>Thermodesulfobacteriota</taxon>
        <taxon>Desulfomonilia</taxon>
        <taxon>Desulfomonilales</taxon>
        <taxon>Desulfomonilaceae</taxon>
        <taxon>Desulfomonile</taxon>
    </lineage>
</organism>
<dbReference type="EMBL" id="CP003360">
    <property type="protein sequence ID" value="AFM25479.1"/>
    <property type="molecule type" value="Genomic_DNA"/>
</dbReference>
<dbReference type="HOGENOM" id="CLU_1068459_0_0_7"/>